<dbReference type="Pfam" id="PF07583">
    <property type="entry name" value="PSCyt2"/>
    <property type="match status" value="1"/>
</dbReference>
<dbReference type="RefSeq" id="WP_348263228.1">
    <property type="nucleotide sequence ID" value="NZ_CP121196.1"/>
</dbReference>
<feature type="signal peptide" evidence="2">
    <location>
        <begin position="1"/>
        <end position="22"/>
    </location>
</feature>
<accession>A0AAU7DLM8</accession>
<gene>
    <name evidence="6" type="ORF">P8935_01420</name>
</gene>
<dbReference type="InterPro" id="IPR013320">
    <property type="entry name" value="ConA-like_dom_sf"/>
</dbReference>
<evidence type="ECO:0000256" key="1">
    <source>
        <dbReference type="SAM" id="MobiDB-lite"/>
    </source>
</evidence>
<dbReference type="Pfam" id="PF07587">
    <property type="entry name" value="PSD1"/>
    <property type="match status" value="1"/>
</dbReference>
<feature type="compositionally biased region" description="Basic and acidic residues" evidence="1">
    <location>
        <begin position="627"/>
        <end position="645"/>
    </location>
</feature>
<dbReference type="Pfam" id="PF13385">
    <property type="entry name" value="Laminin_G_3"/>
    <property type="match status" value="1"/>
</dbReference>
<evidence type="ECO:0000313" key="6">
    <source>
        <dbReference type="EMBL" id="XBH18002.1"/>
    </source>
</evidence>
<feature type="region of interest" description="Disordered" evidence="1">
    <location>
        <begin position="581"/>
        <end position="649"/>
    </location>
</feature>
<evidence type="ECO:0000256" key="2">
    <source>
        <dbReference type="SAM" id="SignalP"/>
    </source>
</evidence>
<reference evidence="6" key="1">
    <citation type="submission" date="2023-03" db="EMBL/GenBank/DDBJ databases">
        <title>Edaphobacter sp.</title>
        <authorList>
            <person name="Huber K.J."/>
            <person name="Papendorf J."/>
            <person name="Pilke C."/>
            <person name="Bunk B."/>
            <person name="Sproeer C."/>
            <person name="Pester M."/>
        </authorList>
    </citation>
    <scope>NUCLEOTIDE SEQUENCE</scope>
    <source>
        <strain evidence="6">DSM 110680</strain>
    </source>
</reference>
<evidence type="ECO:0000259" key="4">
    <source>
        <dbReference type="Pfam" id="PF07587"/>
    </source>
</evidence>
<feature type="compositionally biased region" description="Basic and acidic residues" evidence="1">
    <location>
        <begin position="581"/>
        <end position="600"/>
    </location>
</feature>
<feature type="domain" description="DUF1553" evidence="4">
    <location>
        <begin position="853"/>
        <end position="1111"/>
    </location>
</feature>
<dbReference type="PANTHER" id="PTHR35889">
    <property type="entry name" value="CYCLOINULO-OLIGOSACCHARIDE FRUCTANOTRANSFERASE-RELATED"/>
    <property type="match status" value="1"/>
</dbReference>
<dbReference type="AlphaFoldDB" id="A0AAU7DLM8"/>
<dbReference type="Gene3D" id="2.60.120.200">
    <property type="match status" value="1"/>
</dbReference>
<sequence>MATICPAPANIKKLVPSKSAHAALAASLCLTGAWLLAGCHGKRDDGPGQRGTRQIDFNQDVQPILASNCFSCHGPDPEMRKAGLRLDLGESAFKKRPGHPDAIVPGHPEKSELIKRIESKDPHYLMPQSPQGEAKPMKPADVATLKQWIKEGAEYRPHWAFSKPIRPPLPALAPSDGPVKTPIDAFVLARLKKEGLHPSPEADKETLIRRVTLDLTGLLPTPAEVHAFVNDSSPQAYEHLVDRLLAKPSFGEQRARYWLDYARYADTYGLHYDNSRDIWPFRDYLIRSFNANKPFDQFAMEQIAGDLLPAKNLDPLIASGYVRLGVSSNEGGTIPEELRVNIARERTEAYGAAFMGLTVGCAVCHDHKYDPTTQKDFYSLSAFFNNLEEKPFNDDRPVWAPVTRIPKTQNESEYNRVWAQRSELAQKLRSLQLEQRGLIERWLVSQKTPPQPVSAEKLVLRLRLDEGGGDALGNSAPHPQPASFPIGKSKPQWGETTWLWPDFRMDISSHIVLGQAGDYDTNHPFSTGGWFMLRSAPNYNLGNATGTLLSKMDATQHYRGWDLEAERGIISVELVNQGPKDLKLPKKEKEKKPEAKDPKEIFQFPTPADLTAKDLAPNKPKAKKEPKKKEEKPKEKKPAPPKEPPDTTPLVAIRVSTEQPLPVDGHWRHIFFSYDGSGKASGVTIFVDGSPVKTKTVIDNLAQSTIRTQAPMQLGWRSPGSHPLRETRYQDIRLYGRALAAEEVRRLPFEDYVAEITGKPVSSWNPDELHVVSNFYFNNVDQSAKTIAAQIAQLDARLDKLSEGGDLTLVSWEKPSLAYADVLTRGVYSARTERVEANTPHYLPPLPAGEPHDRLALARWTVSAENPLTARVTVNRMWSELFGAGLVETTEDFGIVGQRPSDPELLDWLAVEFRESGWNIKHIYKLMVMSAAYRQSAKSTPDQLAKDPKNLLLAHGPRFRMDAEMLRDVALQSSGLLVNKIGGPSVKPYQPPSVWEQVGIGGSDTLVYEQQKGDALYRRSMYTYWKRMAMMPDMDAFDAPMRDVVCTRRQRTDTPLQALVTMNDIQWVEAARALAQRVIKEGGSKPEKRIELMSEILLARDPDPRMLSVLKGSLDKMQKHYAADPKAASALIGAGEKKSDASIPAPELAAWTMVASEMLNLDETVTK</sequence>
<evidence type="ECO:0000259" key="5">
    <source>
        <dbReference type="Pfam" id="PF07635"/>
    </source>
</evidence>
<proteinExistence type="predicted"/>
<organism evidence="6">
    <name type="scientific">Telmatobacter sp. DSM 110680</name>
    <dbReference type="NCBI Taxonomy" id="3036704"/>
    <lineage>
        <taxon>Bacteria</taxon>
        <taxon>Pseudomonadati</taxon>
        <taxon>Acidobacteriota</taxon>
        <taxon>Terriglobia</taxon>
        <taxon>Terriglobales</taxon>
        <taxon>Acidobacteriaceae</taxon>
        <taxon>Telmatobacter</taxon>
    </lineage>
</organism>
<name>A0AAU7DLM8_9BACT</name>
<feature type="domain" description="Cytochrome C Planctomycete-type" evidence="5">
    <location>
        <begin position="69"/>
        <end position="127"/>
    </location>
</feature>
<dbReference type="Pfam" id="PF07635">
    <property type="entry name" value="PSCyt1"/>
    <property type="match status" value="1"/>
</dbReference>
<feature type="chain" id="PRO_5043481704" evidence="2">
    <location>
        <begin position="23"/>
        <end position="1167"/>
    </location>
</feature>
<feature type="domain" description="DUF1549" evidence="3">
    <location>
        <begin position="182"/>
        <end position="388"/>
    </location>
</feature>
<protein>
    <submittedName>
        <fullName evidence="6">DUF1553 domain-containing protein</fullName>
    </submittedName>
</protein>
<feature type="region of interest" description="Disordered" evidence="1">
    <location>
        <begin position="470"/>
        <end position="490"/>
    </location>
</feature>
<dbReference type="EMBL" id="CP121196">
    <property type="protein sequence ID" value="XBH18002.1"/>
    <property type="molecule type" value="Genomic_DNA"/>
</dbReference>
<dbReference type="PANTHER" id="PTHR35889:SF3">
    <property type="entry name" value="F-BOX DOMAIN-CONTAINING PROTEIN"/>
    <property type="match status" value="1"/>
</dbReference>
<dbReference type="InterPro" id="IPR011444">
    <property type="entry name" value="DUF1549"/>
</dbReference>
<dbReference type="InterPro" id="IPR022655">
    <property type="entry name" value="DUF1553"/>
</dbReference>
<dbReference type="InterPro" id="IPR011429">
    <property type="entry name" value="Cyt_c_Planctomycete-type"/>
</dbReference>
<keyword evidence="2" id="KW-0732">Signal</keyword>
<dbReference type="SUPFAM" id="SSF49899">
    <property type="entry name" value="Concanavalin A-like lectins/glucanases"/>
    <property type="match status" value="1"/>
</dbReference>
<evidence type="ECO:0000259" key="3">
    <source>
        <dbReference type="Pfam" id="PF07583"/>
    </source>
</evidence>